<dbReference type="Proteomes" id="UP000670475">
    <property type="component" value="Unassembled WGS sequence"/>
</dbReference>
<gene>
    <name evidence="4" type="ORF">JFN87_01895</name>
</gene>
<dbReference type="AlphaFoldDB" id="A0A940M528"/>
<keyword evidence="2" id="KW-0472">Membrane</keyword>
<feature type="transmembrane region" description="Helical" evidence="2">
    <location>
        <begin position="426"/>
        <end position="445"/>
    </location>
</feature>
<keyword evidence="5" id="KW-1185">Reference proteome</keyword>
<evidence type="ECO:0000256" key="2">
    <source>
        <dbReference type="SAM" id="Phobius"/>
    </source>
</evidence>
<evidence type="ECO:0000256" key="1">
    <source>
        <dbReference type="SAM" id="MobiDB-lite"/>
    </source>
</evidence>
<accession>A0A940M528</accession>
<feature type="domain" description="Phage tail tape measure protein" evidence="3">
    <location>
        <begin position="134"/>
        <end position="332"/>
    </location>
</feature>
<keyword evidence="2" id="KW-0812">Transmembrane</keyword>
<protein>
    <submittedName>
        <fullName evidence="4">Phage tail tape measure protein</fullName>
    </submittedName>
</protein>
<organism evidence="4 5">
    <name type="scientific">Streptomyces montanisoli</name>
    <dbReference type="NCBI Taxonomy" id="2798581"/>
    <lineage>
        <taxon>Bacteria</taxon>
        <taxon>Bacillati</taxon>
        <taxon>Actinomycetota</taxon>
        <taxon>Actinomycetes</taxon>
        <taxon>Kitasatosporales</taxon>
        <taxon>Streptomycetaceae</taxon>
        <taxon>Streptomyces</taxon>
    </lineage>
</organism>
<feature type="region of interest" description="Disordered" evidence="1">
    <location>
        <begin position="31"/>
        <end position="59"/>
    </location>
</feature>
<sequence>MSLTVGELMATVAIDDSEARAGLNRTESAVRSTGDAIASDAEQSGQRAGQAIGDGIGDGAAQGGAEAPKVIQDLLEKFGWAAVGAGVGAALMAGVTGAMEQEAGNDLLAAQLGVNADQAAALGKAAGDLYAKGYTDSVEEANDALKGLWQQGLVPADATSKEIEGIGGRLTQVAAILGEDVGPTSVAVGQMIKTGMAKNANDAFDILVKGSQLGANKAEDLLDTFNEYPVAFKNLGLDGKAAMGLIRQGLQGGARDSDQVADALKEFSLVAGQGGTAVEQVFDSIGLSGKQITKDVAAGGDSAKQALGKVLTALEAMPASTKRASAVQQLFGGPGEDLGAALFSLNVDKAASSLGKVGGAAKKAGDTMRDNASTELTEFTRSLKQGLVTVLGGAVVPALVTAGGWLDNFGQAMASAAGFVSEHGTAFSVVAGIITAVMLPTLITLGTTAATTTAEVVGGWIAQGTAAATGAAETIAANVAIIAGWVAQGAAAVAQGARVVATWVLMGAQSLIQGARMAAAWLLAMGPIPLIIAAVVALVALIVANWDTISSKTTEVWNWVWSKIKAIGQFILDFFTKWTIVGIVISHWDEIWSKTKSVWNSIVNWVEGLPGKILGFFQKWTIVGVIVSHWDQIKTGTIRKASDLLAWVRGLPGRITSALGSLNNLLYNKGTDIVRGLLNGIKSMGGWLRGKVMSFARDMIPGPVAKALGIGSPSKVMAREVGRWIPAGVVKGVLAGKGQLDKVMSNLVSTPSVPAFGPMPGQAGFAMAGGGGATVQIEHWHAAENGSPEDNARELAWLAKARG</sequence>
<feature type="transmembrane region" description="Helical" evidence="2">
    <location>
        <begin position="519"/>
        <end position="546"/>
    </location>
</feature>
<dbReference type="RefSeq" id="WP_209338033.1">
    <property type="nucleotide sequence ID" value="NZ_JAGIQL010000003.1"/>
</dbReference>
<dbReference type="Pfam" id="PF10145">
    <property type="entry name" value="PhageMin_Tail"/>
    <property type="match status" value="1"/>
</dbReference>
<proteinExistence type="predicted"/>
<feature type="transmembrane region" description="Helical" evidence="2">
    <location>
        <begin position="386"/>
        <end position="406"/>
    </location>
</feature>
<dbReference type="EMBL" id="JAGIQL010000003">
    <property type="protein sequence ID" value="MBP0456254.1"/>
    <property type="molecule type" value="Genomic_DNA"/>
</dbReference>
<evidence type="ECO:0000259" key="3">
    <source>
        <dbReference type="Pfam" id="PF10145"/>
    </source>
</evidence>
<evidence type="ECO:0000313" key="4">
    <source>
        <dbReference type="EMBL" id="MBP0456254.1"/>
    </source>
</evidence>
<reference evidence="4" key="1">
    <citation type="submission" date="2021-03" db="EMBL/GenBank/DDBJ databases">
        <title>Whole genome sequence of Streptomyces bomunensis MMS17-BM035.</title>
        <authorList>
            <person name="Lee J.H."/>
        </authorList>
    </citation>
    <scope>NUCLEOTIDE SEQUENCE</scope>
    <source>
        <strain evidence="4">MMS17-BM035</strain>
    </source>
</reference>
<comment type="caution">
    <text evidence="4">The sequence shown here is derived from an EMBL/GenBank/DDBJ whole genome shotgun (WGS) entry which is preliminary data.</text>
</comment>
<evidence type="ECO:0000313" key="5">
    <source>
        <dbReference type="Proteomes" id="UP000670475"/>
    </source>
</evidence>
<name>A0A940M528_9ACTN</name>
<dbReference type="InterPro" id="IPR010090">
    <property type="entry name" value="Phage_tape_meas"/>
</dbReference>
<keyword evidence="2" id="KW-1133">Transmembrane helix</keyword>